<sequence>MDKSDNFDDGLSPETETSKSTALGPRDQFLKIFKIAVPHFVIYLALMCYLLTAAYIFHRLEDDDDRLKQINKLKEIQAVYARIAHEIEVECGPGNRAKIYKSLSKLSSFMEKRPFELSPDQQPDVEMLLPPRWNKMSSLLFALSILTTTGYPYANPTTTVGQCVAIVYGLFGIPLMVLAAVDIGRFLSDIVIWGYSKFENASFVSRLFKTSKKPSIVSQVEIKAIKVLRETAKRRSWRGKRMSNGGLKHLEEAEKLTPSADSVRYKKLKTRPKNAQEKPKKRLPLSVNASILLLFCMLGGVVYAAGHNDKNFIEGFFVTFNLVANLTMGEVPNDFTNLLTVIYITLFVVFGVAVLSMSADLAAGELKWVFLKIHYFGRKINWKRRDAKKAEMEVEVKELLKIISQIRAKYPEKSQITHVDILQYMHELSIRDKEYYMKQHRRDTIAFMPQSIEALKFADDMDMDDASHRSVQAPIPFLDSETSSLLDLL</sequence>
<reference evidence="2" key="1">
    <citation type="submission" date="2022-11" db="UniProtKB">
        <authorList>
            <consortium name="WormBaseParasite"/>
        </authorList>
    </citation>
    <scope>IDENTIFICATION</scope>
</reference>
<protein>
    <submittedName>
        <fullName evidence="2">Potassium channel domain-containing protein</fullName>
    </submittedName>
</protein>
<organism evidence="1 2">
    <name type="scientific">Panagrolaimus sp. JU765</name>
    <dbReference type="NCBI Taxonomy" id="591449"/>
    <lineage>
        <taxon>Eukaryota</taxon>
        <taxon>Metazoa</taxon>
        <taxon>Ecdysozoa</taxon>
        <taxon>Nematoda</taxon>
        <taxon>Chromadorea</taxon>
        <taxon>Rhabditida</taxon>
        <taxon>Tylenchina</taxon>
        <taxon>Panagrolaimomorpha</taxon>
        <taxon>Panagrolaimoidea</taxon>
        <taxon>Panagrolaimidae</taxon>
        <taxon>Panagrolaimus</taxon>
    </lineage>
</organism>
<name>A0AC34Q639_9BILA</name>
<proteinExistence type="predicted"/>
<evidence type="ECO:0000313" key="2">
    <source>
        <dbReference type="WBParaSite" id="JU765_v2.g13308.t2"/>
    </source>
</evidence>
<evidence type="ECO:0000313" key="1">
    <source>
        <dbReference type="Proteomes" id="UP000887576"/>
    </source>
</evidence>
<accession>A0AC34Q639</accession>
<dbReference type="Proteomes" id="UP000887576">
    <property type="component" value="Unplaced"/>
</dbReference>
<dbReference type="WBParaSite" id="JU765_v2.g13308.t2">
    <property type="protein sequence ID" value="JU765_v2.g13308.t2"/>
    <property type="gene ID" value="JU765_v2.g13308"/>
</dbReference>